<comment type="caution">
    <text evidence="2">The sequence shown here is derived from an EMBL/GenBank/DDBJ whole genome shotgun (WGS) entry which is preliminary data.</text>
</comment>
<keyword evidence="1" id="KW-0472">Membrane</keyword>
<keyword evidence="3" id="KW-1185">Reference proteome</keyword>
<organism evidence="2 3">
    <name type="scientific">Bradyrhizobium neotropicale</name>
    <dbReference type="NCBI Taxonomy" id="1497615"/>
    <lineage>
        <taxon>Bacteria</taxon>
        <taxon>Pseudomonadati</taxon>
        <taxon>Pseudomonadota</taxon>
        <taxon>Alphaproteobacteria</taxon>
        <taxon>Hyphomicrobiales</taxon>
        <taxon>Nitrobacteraceae</taxon>
        <taxon>Bradyrhizobium</taxon>
    </lineage>
</organism>
<evidence type="ECO:0000313" key="2">
    <source>
        <dbReference type="EMBL" id="OAF12100.1"/>
    </source>
</evidence>
<gene>
    <name evidence="2" type="ORF">AXW67_21190</name>
</gene>
<dbReference type="Proteomes" id="UP000077173">
    <property type="component" value="Unassembled WGS sequence"/>
</dbReference>
<evidence type="ECO:0000256" key="1">
    <source>
        <dbReference type="SAM" id="Phobius"/>
    </source>
</evidence>
<feature type="transmembrane region" description="Helical" evidence="1">
    <location>
        <begin position="43"/>
        <end position="68"/>
    </location>
</feature>
<proteinExistence type="predicted"/>
<sequence>MVPGSELMVDLIGRLLNTLVEVFVEATGRAVLKLFGARRPHELACLVTGLVFWTFVGILLLAIVRVLAR</sequence>
<keyword evidence="1" id="KW-1133">Transmembrane helix</keyword>
<accession>A0A176YWK0</accession>
<keyword evidence="1" id="KW-0812">Transmembrane</keyword>
<protein>
    <submittedName>
        <fullName evidence="2">Uncharacterized protein</fullName>
    </submittedName>
</protein>
<dbReference type="AlphaFoldDB" id="A0A176YWK0"/>
<name>A0A176YWK0_9BRAD</name>
<reference evidence="2 3" key="1">
    <citation type="submission" date="2016-02" db="EMBL/GenBank/DDBJ databases">
        <title>Draft genome sequence of the strain BR 10247T Bradyrhizobium neotropicale isolated from nodules of Centrolobium paraense.</title>
        <authorList>
            <person name="Simoes-Araujo J.L."/>
            <person name="Barauna A.C."/>
            <person name="Silva K."/>
            <person name="Zilli J.E."/>
        </authorList>
    </citation>
    <scope>NUCLEOTIDE SEQUENCE [LARGE SCALE GENOMIC DNA]</scope>
    <source>
        <strain evidence="2 3">BR 10247</strain>
    </source>
</reference>
<evidence type="ECO:0000313" key="3">
    <source>
        <dbReference type="Proteomes" id="UP000077173"/>
    </source>
</evidence>
<dbReference type="EMBL" id="LSEF01000085">
    <property type="protein sequence ID" value="OAF12100.1"/>
    <property type="molecule type" value="Genomic_DNA"/>
</dbReference>
<dbReference type="GeneID" id="32580995"/>